<feature type="transmembrane region" description="Helical" evidence="10">
    <location>
        <begin position="25"/>
        <end position="49"/>
    </location>
</feature>
<comment type="caution">
    <text evidence="12">The sequence shown here is derived from an EMBL/GenBank/DDBJ whole genome shotgun (WGS) entry which is preliminary data.</text>
</comment>
<evidence type="ECO:0000256" key="2">
    <source>
        <dbReference type="ARBA" id="ARBA00006214"/>
    </source>
</evidence>
<feature type="domain" description="Vitamin K epoxide reductase" evidence="11">
    <location>
        <begin position="18"/>
        <end position="157"/>
    </location>
</feature>
<dbReference type="GO" id="GO:0016020">
    <property type="term" value="C:membrane"/>
    <property type="evidence" value="ECO:0007669"/>
    <property type="project" value="UniProtKB-SubCell"/>
</dbReference>
<keyword evidence="3 10" id="KW-0812">Transmembrane</keyword>
<dbReference type="RefSeq" id="WP_182512787.1">
    <property type="nucleotide sequence ID" value="NZ_JACJIQ010000006.1"/>
</dbReference>
<dbReference type="InterPro" id="IPR038354">
    <property type="entry name" value="VKOR_sf"/>
</dbReference>
<evidence type="ECO:0000256" key="9">
    <source>
        <dbReference type="ARBA" id="ARBA00023284"/>
    </source>
</evidence>
<comment type="similarity">
    <text evidence="2">Belongs to the VKOR family.</text>
</comment>
<protein>
    <submittedName>
        <fullName evidence="12">Putative membrane protein</fullName>
    </submittedName>
</protein>
<feature type="transmembrane region" description="Helical" evidence="10">
    <location>
        <begin position="136"/>
        <end position="155"/>
    </location>
</feature>
<dbReference type="Proteomes" id="UP000563094">
    <property type="component" value="Unassembled WGS sequence"/>
</dbReference>
<dbReference type="Gene3D" id="1.20.1440.130">
    <property type="entry name" value="VKOR domain"/>
    <property type="match status" value="1"/>
</dbReference>
<keyword evidence="4" id="KW-0874">Quinone</keyword>
<accession>A0A839GQM3</accession>
<dbReference type="AlphaFoldDB" id="A0A839GQM3"/>
<keyword evidence="8" id="KW-1015">Disulfide bond</keyword>
<evidence type="ECO:0000256" key="5">
    <source>
        <dbReference type="ARBA" id="ARBA00022989"/>
    </source>
</evidence>
<dbReference type="Pfam" id="PF07884">
    <property type="entry name" value="VKOR"/>
    <property type="match status" value="1"/>
</dbReference>
<keyword evidence="7 10" id="KW-0472">Membrane</keyword>
<dbReference type="GO" id="GO:0048038">
    <property type="term" value="F:quinone binding"/>
    <property type="evidence" value="ECO:0007669"/>
    <property type="project" value="UniProtKB-KW"/>
</dbReference>
<keyword evidence="9" id="KW-0676">Redox-active center</keyword>
<gene>
    <name evidence="12" type="ORF">FHS90_001887</name>
</gene>
<dbReference type="SMART" id="SM00756">
    <property type="entry name" value="VKc"/>
    <property type="match status" value="1"/>
</dbReference>
<sequence>MEKQSTAIDRIREDQSPAAQQRRTVAALAAVGIADFSLISLLQMGYFQSLPDLPGKVFDTKKVNTSQDAVLLGMPDGVISLGGYVMTMLLATAGIRFQKKSRLLDWALAGVVAGQAVGAAQYLYKMAFVQKKVCLYCVAGAAINFAALKPVVALLKSKR</sequence>
<keyword evidence="13" id="KW-1185">Reference proteome</keyword>
<organism evidence="12 13">
    <name type="scientific">Rufibacter quisquiliarum</name>
    <dbReference type="NCBI Taxonomy" id="1549639"/>
    <lineage>
        <taxon>Bacteria</taxon>
        <taxon>Pseudomonadati</taxon>
        <taxon>Bacteroidota</taxon>
        <taxon>Cytophagia</taxon>
        <taxon>Cytophagales</taxon>
        <taxon>Hymenobacteraceae</taxon>
        <taxon>Rufibacter</taxon>
    </lineage>
</organism>
<reference evidence="12 13" key="1">
    <citation type="submission" date="2020-08" db="EMBL/GenBank/DDBJ databases">
        <title>Genomic Encyclopedia of Type Strains, Phase IV (KMG-IV): sequencing the most valuable type-strain genomes for metagenomic binning, comparative biology and taxonomic classification.</title>
        <authorList>
            <person name="Goeker M."/>
        </authorList>
    </citation>
    <scope>NUCLEOTIDE SEQUENCE [LARGE SCALE GENOMIC DNA]</scope>
    <source>
        <strain evidence="12 13">DSM 29854</strain>
    </source>
</reference>
<comment type="subcellular location">
    <subcellularLocation>
        <location evidence="1">Membrane</location>
        <topology evidence="1">Multi-pass membrane protein</topology>
    </subcellularLocation>
</comment>
<feature type="transmembrane region" description="Helical" evidence="10">
    <location>
        <begin position="69"/>
        <end position="91"/>
    </location>
</feature>
<evidence type="ECO:0000313" key="13">
    <source>
        <dbReference type="Proteomes" id="UP000563094"/>
    </source>
</evidence>
<evidence type="ECO:0000313" key="12">
    <source>
        <dbReference type="EMBL" id="MBA9077176.1"/>
    </source>
</evidence>
<evidence type="ECO:0000256" key="6">
    <source>
        <dbReference type="ARBA" id="ARBA00023002"/>
    </source>
</evidence>
<dbReference type="InterPro" id="IPR012932">
    <property type="entry name" value="VKOR"/>
</dbReference>
<evidence type="ECO:0000259" key="11">
    <source>
        <dbReference type="SMART" id="SM00756"/>
    </source>
</evidence>
<evidence type="ECO:0000256" key="7">
    <source>
        <dbReference type="ARBA" id="ARBA00023136"/>
    </source>
</evidence>
<dbReference type="GO" id="GO:0016491">
    <property type="term" value="F:oxidoreductase activity"/>
    <property type="evidence" value="ECO:0007669"/>
    <property type="project" value="UniProtKB-KW"/>
</dbReference>
<dbReference type="EMBL" id="JACJIQ010000006">
    <property type="protein sequence ID" value="MBA9077176.1"/>
    <property type="molecule type" value="Genomic_DNA"/>
</dbReference>
<evidence type="ECO:0000256" key="10">
    <source>
        <dbReference type="SAM" id="Phobius"/>
    </source>
</evidence>
<evidence type="ECO:0000256" key="1">
    <source>
        <dbReference type="ARBA" id="ARBA00004141"/>
    </source>
</evidence>
<evidence type="ECO:0000256" key="8">
    <source>
        <dbReference type="ARBA" id="ARBA00023157"/>
    </source>
</evidence>
<evidence type="ECO:0000256" key="3">
    <source>
        <dbReference type="ARBA" id="ARBA00022692"/>
    </source>
</evidence>
<keyword evidence="6" id="KW-0560">Oxidoreductase</keyword>
<name>A0A839GQM3_9BACT</name>
<evidence type="ECO:0000256" key="4">
    <source>
        <dbReference type="ARBA" id="ARBA00022719"/>
    </source>
</evidence>
<keyword evidence="5 10" id="KW-1133">Transmembrane helix</keyword>
<proteinExistence type="inferred from homology"/>